<feature type="compositionally biased region" description="Basic residues" evidence="1">
    <location>
        <begin position="35"/>
        <end position="47"/>
    </location>
</feature>
<sequence length="69" mass="7703">MRLLVAVAFAPAPAPLEAEQHPISPVVHRSSIPVPRRRPVPSHRPSRRQWGPQAQEARGIPRLGGRHRL</sequence>
<reference evidence="2 3" key="1">
    <citation type="journal article" date="2024" name="Commun. Biol.">
        <title>Comparative genomic analysis of thermophilic fungi reveals convergent evolutionary adaptations and gene losses.</title>
        <authorList>
            <person name="Steindorff A.S."/>
            <person name="Aguilar-Pontes M.V."/>
            <person name="Robinson A.J."/>
            <person name="Andreopoulos B."/>
            <person name="LaButti K."/>
            <person name="Kuo A."/>
            <person name="Mondo S."/>
            <person name="Riley R."/>
            <person name="Otillar R."/>
            <person name="Haridas S."/>
            <person name="Lipzen A."/>
            <person name="Grimwood J."/>
            <person name="Schmutz J."/>
            <person name="Clum A."/>
            <person name="Reid I.D."/>
            <person name="Moisan M.C."/>
            <person name="Butler G."/>
            <person name="Nguyen T.T.M."/>
            <person name="Dewar K."/>
            <person name="Conant G."/>
            <person name="Drula E."/>
            <person name="Henrissat B."/>
            <person name="Hansel C."/>
            <person name="Singer S."/>
            <person name="Hutchinson M.I."/>
            <person name="de Vries R.P."/>
            <person name="Natvig D.O."/>
            <person name="Powell A.J."/>
            <person name="Tsang A."/>
            <person name="Grigoriev I.V."/>
        </authorList>
    </citation>
    <scope>NUCLEOTIDE SEQUENCE [LARGE SCALE GENOMIC DNA]</scope>
    <source>
        <strain evidence="2 3">ATCC 24622</strain>
    </source>
</reference>
<proteinExistence type="predicted"/>
<evidence type="ECO:0000313" key="3">
    <source>
        <dbReference type="Proteomes" id="UP001586593"/>
    </source>
</evidence>
<gene>
    <name evidence="2" type="ORF">VTK73DRAFT_3817</name>
</gene>
<accession>A0ABR3VEP5</accession>
<evidence type="ECO:0000256" key="1">
    <source>
        <dbReference type="SAM" id="MobiDB-lite"/>
    </source>
</evidence>
<organism evidence="2 3">
    <name type="scientific">Phialemonium thermophilum</name>
    <dbReference type="NCBI Taxonomy" id="223376"/>
    <lineage>
        <taxon>Eukaryota</taxon>
        <taxon>Fungi</taxon>
        <taxon>Dikarya</taxon>
        <taxon>Ascomycota</taxon>
        <taxon>Pezizomycotina</taxon>
        <taxon>Sordariomycetes</taxon>
        <taxon>Sordariomycetidae</taxon>
        <taxon>Cephalothecales</taxon>
        <taxon>Cephalothecaceae</taxon>
        <taxon>Phialemonium</taxon>
    </lineage>
</organism>
<evidence type="ECO:0000313" key="2">
    <source>
        <dbReference type="EMBL" id="KAL1840231.1"/>
    </source>
</evidence>
<name>A0ABR3VEP5_9PEZI</name>
<keyword evidence="3" id="KW-1185">Reference proteome</keyword>
<protein>
    <submittedName>
        <fullName evidence="2">Uncharacterized protein</fullName>
    </submittedName>
</protein>
<feature type="compositionally biased region" description="Low complexity" evidence="1">
    <location>
        <begin position="17"/>
        <end position="34"/>
    </location>
</feature>
<feature type="region of interest" description="Disordered" evidence="1">
    <location>
        <begin position="17"/>
        <end position="69"/>
    </location>
</feature>
<dbReference type="Proteomes" id="UP001586593">
    <property type="component" value="Unassembled WGS sequence"/>
</dbReference>
<comment type="caution">
    <text evidence="2">The sequence shown here is derived from an EMBL/GenBank/DDBJ whole genome shotgun (WGS) entry which is preliminary data.</text>
</comment>
<dbReference type="EMBL" id="JAZHXJ010002230">
    <property type="protein sequence ID" value="KAL1840231.1"/>
    <property type="molecule type" value="Genomic_DNA"/>
</dbReference>